<proteinExistence type="predicted"/>
<organism evidence="1 2">
    <name type="scientific">Streptomyces monashensis</name>
    <dbReference type="NCBI Taxonomy" id="1678012"/>
    <lineage>
        <taxon>Bacteria</taxon>
        <taxon>Bacillati</taxon>
        <taxon>Actinomycetota</taxon>
        <taxon>Actinomycetes</taxon>
        <taxon>Kitasatosporales</taxon>
        <taxon>Streptomycetaceae</taxon>
        <taxon>Streptomyces</taxon>
    </lineage>
</organism>
<dbReference type="EMBL" id="MLYO01000054">
    <property type="protein sequence ID" value="OIJ98528.1"/>
    <property type="molecule type" value="Genomic_DNA"/>
</dbReference>
<reference evidence="1 2" key="1">
    <citation type="submission" date="2016-10" db="EMBL/GenBank/DDBJ databases">
        <title>Genome sequence of Streptomyces sp. MUSC 1.</title>
        <authorList>
            <person name="Lee L.-H."/>
            <person name="Ser H.-L."/>
            <person name="Law J.W.-F."/>
        </authorList>
    </citation>
    <scope>NUCLEOTIDE SEQUENCE [LARGE SCALE GENOMIC DNA]</scope>
    <source>
        <strain evidence="1 2">MUSC 1</strain>
    </source>
</reference>
<evidence type="ECO:0008006" key="3">
    <source>
        <dbReference type="Google" id="ProtNLM"/>
    </source>
</evidence>
<dbReference type="AlphaFoldDB" id="A0A1S2PXG3"/>
<dbReference type="Proteomes" id="UP000179642">
    <property type="component" value="Unassembled WGS sequence"/>
</dbReference>
<accession>A0A1S2PXG3</accession>
<gene>
    <name evidence="1" type="ORF">BIV23_29715</name>
</gene>
<dbReference type="InterPro" id="IPR011990">
    <property type="entry name" value="TPR-like_helical_dom_sf"/>
</dbReference>
<dbReference type="SUPFAM" id="SSF48452">
    <property type="entry name" value="TPR-like"/>
    <property type="match status" value="1"/>
</dbReference>
<sequence length="225" mass="24285">MSTRPPDLLVRAAHCYEQTGDYAQAARCHDEAGHPLKAAELWEQAGDMTRAADCWQRARRPTRAAECLLSAHRYDEAAACFEAGGDLLRAGFTLVTLTRSFATAEQLFATARAQTPGERLRRRLGRQLAAARAYGDSGPLLHTLADVPERIGSLTPARERADVERWAVVAAVLIHRPDLGALVFAASYRAGVGGCAERWQHWAAEHLGDTTGVPTAPAPPDPVAA</sequence>
<dbReference type="OrthoDB" id="4159174at2"/>
<dbReference type="RefSeq" id="WP_071384071.1">
    <property type="nucleotide sequence ID" value="NZ_MLYO01000054.1"/>
</dbReference>
<keyword evidence="2" id="KW-1185">Reference proteome</keyword>
<comment type="caution">
    <text evidence="1">The sequence shown here is derived from an EMBL/GenBank/DDBJ whole genome shotgun (WGS) entry which is preliminary data.</text>
</comment>
<dbReference type="Gene3D" id="1.25.40.10">
    <property type="entry name" value="Tetratricopeptide repeat domain"/>
    <property type="match status" value="1"/>
</dbReference>
<protein>
    <recommendedName>
        <fullName evidence="3">Tetratricopeptide repeat protein</fullName>
    </recommendedName>
</protein>
<evidence type="ECO:0000313" key="1">
    <source>
        <dbReference type="EMBL" id="OIJ98528.1"/>
    </source>
</evidence>
<name>A0A1S2PXG3_9ACTN</name>
<evidence type="ECO:0000313" key="2">
    <source>
        <dbReference type="Proteomes" id="UP000179642"/>
    </source>
</evidence>